<dbReference type="PROSITE" id="PS51192">
    <property type="entry name" value="HELICASE_ATP_BIND_1"/>
    <property type="match status" value="1"/>
</dbReference>
<dbReference type="SUPFAM" id="SSF50249">
    <property type="entry name" value="Nucleic acid-binding proteins"/>
    <property type="match status" value="1"/>
</dbReference>
<dbReference type="Pfam" id="PF00271">
    <property type="entry name" value="Helicase_C"/>
    <property type="match status" value="1"/>
</dbReference>
<gene>
    <name evidence="11" type="ORF">A2690_03620</name>
</gene>
<dbReference type="CDD" id="cd04488">
    <property type="entry name" value="RecG_wedge_OBF"/>
    <property type="match status" value="1"/>
</dbReference>
<keyword evidence="5" id="KW-0067">ATP-binding</keyword>
<dbReference type="PANTHER" id="PTHR47964:SF1">
    <property type="entry name" value="ATP-DEPENDENT DNA HELICASE HOMOLOG RECG, CHLOROPLASTIC"/>
    <property type="match status" value="1"/>
</dbReference>
<dbReference type="Gene3D" id="2.40.50.140">
    <property type="entry name" value="Nucleic acid-binding proteins"/>
    <property type="match status" value="1"/>
</dbReference>
<sequence>MASILVPINTLPSTSSVTFKKLESAGIKTFFDLINNFPVRYKDYRNILNIDSAILERGLFNKNENSSTTVSGTVTKTTQRNLKNTLSMQVVTIGDSTGMVDCIWFRQPYILSTLRTGTKITVSGALKRFGSKTQLYVDEYDLAADNGLLLHSGRLVPVYIERRGLSSKILREKIFLVLKLLGDKIPEPLPIDLIKQNMLINEKSAYQLIHFPNNLEDVNIARGRLAFDELFTIQLSSLLVKKEWHTQKAGHPFKIVENKKKIDNFVKELPFKLTSAQEKAVTQVQGDLSKTTPMNRILQGDVGSGKTVVAAIAAYESFLSGLTTLIMAPTEILVLQHFETLKKLFNKSGHPTVSLMTGSLKSKPADIVVGTHAIIAKKRKFSNVGLVVVDEQHRFGVVQRAALKELGVSPHLLTMTATPIPRSVCLTLYGELDLSIIDQMPPNRRTVKTYVVPPHKRVASYEWLMKQIKQEKTQIFIVCPLIEVSQHETMQSVKAVTQEFINLKKIFTNFSLALLHGRMKNQDKQETMNSFRRGKIDILVSTSVVEVGIDVPNASCMVIEGVERYGLAQLHQLRGRVGRGAKQSYCLLFTTDEQKSNERLSFFASTNSGFKLAEYDLMHRGSGELYGLRQHGASDLALASLADSKLVESTRETAEWFIKKYKLDDFDELKRRTEKLNTVKITKD</sequence>
<protein>
    <recommendedName>
        <fullName evidence="8">Probable DNA 3'-5' helicase RecG</fullName>
    </recommendedName>
</protein>
<evidence type="ECO:0000256" key="3">
    <source>
        <dbReference type="ARBA" id="ARBA00022801"/>
    </source>
</evidence>
<dbReference type="GO" id="GO:0003678">
    <property type="term" value="F:DNA helicase activity"/>
    <property type="evidence" value="ECO:0007669"/>
    <property type="project" value="TreeGrafter"/>
</dbReference>
<name>A0A1F7GDB7_9BACT</name>
<dbReference type="InterPro" id="IPR012340">
    <property type="entry name" value="NA-bd_OB-fold"/>
</dbReference>
<evidence type="ECO:0000259" key="9">
    <source>
        <dbReference type="PROSITE" id="PS51192"/>
    </source>
</evidence>
<keyword evidence="7" id="KW-0234">DNA repair</keyword>
<feature type="domain" description="Helicase C-terminal" evidence="10">
    <location>
        <begin position="460"/>
        <end position="618"/>
    </location>
</feature>
<evidence type="ECO:0000313" key="11">
    <source>
        <dbReference type="EMBL" id="OGK16836.1"/>
    </source>
</evidence>
<keyword evidence="2" id="KW-0227">DNA damage</keyword>
<keyword evidence="1" id="KW-0547">Nucleotide-binding</keyword>
<dbReference type="SUPFAM" id="SSF52540">
    <property type="entry name" value="P-loop containing nucleoside triphosphate hydrolases"/>
    <property type="match status" value="2"/>
</dbReference>
<dbReference type="Proteomes" id="UP000178372">
    <property type="component" value="Unassembled WGS sequence"/>
</dbReference>
<dbReference type="SMART" id="SM00487">
    <property type="entry name" value="DEXDc"/>
    <property type="match status" value="1"/>
</dbReference>
<dbReference type="GO" id="GO:0003677">
    <property type="term" value="F:DNA binding"/>
    <property type="evidence" value="ECO:0007669"/>
    <property type="project" value="UniProtKB-KW"/>
</dbReference>
<dbReference type="PANTHER" id="PTHR47964">
    <property type="entry name" value="ATP-DEPENDENT DNA HELICASE HOMOLOG RECG, CHLOROPLASTIC"/>
    <property type="match status" value="1"/>
</dbReference>
<dbReference type="AlphaFoldDB" id="A0A1F7GDB7"/>
<dbReference type="NCBIfam" id="NF008168">
    <property type="entry name" value="PRK10917.2-2"/>
    <property type="match status" value="1"/>
</dbReference>
<keyword evidence="4" id="KW-0347">Helicase</keyword>
<dbReference type="GO" id="GO:0006281">
    <property type="term" value="P:DNA repair"/>
    <property type="evidence" value="ECO:0007669"/>
    <property type="project" value="UniProtKB-KW"/>
</dbReference>
<reference evidence="11 12" key="1">
    <citation type="journal article" date="2016" name="Nat. Commun.">
        <title>Thousands of microbial genomes shed light on interconnected biogeochemical processes in an aquifer system.</title>
        <authorList>
            <person name="Anantharaman K."/>
            <person name="Brown C.T."/>
            <person name="Hug L.A."/>
            <person name="Sharon I."/>
            <person name="Castelle C.J."/>
            <person name="Probst A.J."/>
            <person name="Thomas B.C."/>
            <person name="Singh A."/>
            <person name="Wilkins M.J."/>
            <person name="Karaoz U."/>
            <person name="Brodie E.L."/>
            <person name="Williams K.H."/>
            <person name="Hubbard S.S."/>
            <person name="Banfield J.F."/>
        </authorList>
    </citation>
    <scope>NUCLEOTIDE SEQUENCE [LARGE SCALE GENOMIC DNA]</scope>
</reference>
<dbReference type="PROSITE" id="PS51194">
    <property type="entry name" value="HELICASE_CTER"/>
    <property type="match status" value="1"/>
</dbReference>
<evidence type="ECO:0000256" key="5">
    <source>
        <dbReference type="ARBA" id="ARBA00022840"/>
    </source>
</evidence>
<dbReference type="EMBL" id="MFZF01000010">
    <property type="protein sequence ID" value="OGK16836.1"/>
    <property type="molecule type" value="Genomic_DNA"/>
</dbReference>
<feature type="domain" description="Helicase ATP-binding" evidence="9">
    <location>
        <begin position="287"/>
        <end position="437"/>
    </location>
</feature>
<keyword evidence="3" id="KW-0378">Hydrolase</keyword>
<dbReference type="InterPro" id="IPR001650">
    <property type="entry name" value="Helicase_C-like"/>
</dbReference>
<keyword evidence="6" id="KW-0238">DNA-binding</keyword>
<dbReference type="SMART" id="SM00490">
    <property type="entry name" value="HELICc"/>
    <property type="match status" value="1"/>
</dbReference>
<dbReference type="Pfam" id="PF00270">
    <property type="entry name" value="DEAD"/>
    <property type="match status" value="1"/>
</dbReference>
<evidence type="ECO:0000256" key="7">
    <source>
        <dbReference type="ARBA" id="ARBA00023204"/>
    </source>
</evidence>
<dbReference type="InterPro" id="IPR014001">
    <property type="entry name" value="Helicase_ATP-bd"/>
</dbReference>
<comment type="caution">
    <text evidence="11">The sequence shown here is derived from an EMBL/GenBank/DDBJ whole genome shotgun (WGS) entry which is preliminary data.</text>
</comment>
<evidence type="ECO:0000313" key="12">
    <source>
        <dbReference type="Proteomes" id="UP000178372"/>
    </source>
</evidence>
<dbReference type="GO" id="GO:0016787">
    <property type="term" value="F:hydrolase activity"/>
    <property type="evidence" value="ECO:0007669"/>
    <property type="project" value="UniProtKB-KW"/>
</dbReference>
<evidence type="ECO:0000256" key="2">
    <source>
        <dbReference type="ARBA" id="ARBA00022763"/>
    </source>
</evidence>
<evidence type="ECO:0000256" key="4">
    <source>
        <dbReference type="ARBA" id="ARBA00022806"/>
    </source>
</evidence>
<dbReference type="InterPro" id="IPR011545">
    <property type="entry name" value="DEAD/DEAH_box_helicase_dom"/>
</dbReference>
<dbReference type="InterPro" id="IPR027417">
    <property type="entry name" value="P-loop_NTPase"/>
</dbReference>
<evidence type="ECO:0000259" key="10">
    <source>
        <dbReference type="PROSITE" id="PS51194"/>
    </source>
</evidence>
<dbReference type="InterPro" id="IPR045562">
    <property type="entry name" value="RecG_dom3_C"/>
</dbReference>
<proteinExistence type="predicted"/>
<dbReference type="Gene3D" id="3.40.50.300">
    <property type="entry name" value="P-loop containing nucleotide triphosphate hydrolases"/>
    <property type="match status" value="2"/>
</dbReference>
<dbReference type="Pfam" id="PF19833">
    <property type="entry name" value="RecG_dom3_C"/>
    <property type="match status" value="1"/>
</dbReference>
<dbReference type="InterPro" id="IPR047112">
    <property type="entry name" value="RecG/Mfd"/>
</dbReference>
<dbReference type="Pfam" id="PF17191">
    <property type="entry name" value="RecG_wedge"/>
    <property type="match status" value="1"/>
</dbReference>
<accession>A0A1F7GDB7</accession>
<evidence type="ECO:0000256" key="6">
    <source>
        <dbReference type="ARBA" id="ARBA00023125"/>
    </source>
</evidence>
<organism evidence="11 12">
    <name type="scientific">Candidatus Roizmanbacteria bacterium RIFCSPHIGHO2_01_FULL_39_12b</name>
    <dbReference type="NCBI Taxonomy" id="1802030"/>
    <lineage>
        <taxon>Bacteria</taxon>
        <taxon>Candidatus Roizmaniibacteriota</taxon>
    </lineage>
</organism>
<dbReference type="InterPro" id="IPR033454">
    <property type="entry name" value="RecG_wedge"/>
</dbReference>
<evidence type="ECO:0000256" key="8">
    <source>
        <dbReference type="ARBA" id="ARBA00049819"/>
    </source>
</evidence>
<evidence type="ECO:0000256" key="1">
    <source>
        <dbReference type="ARBA" id="ARBA00022741"/>
    </source>
</evidence>
<dbReference type="GO" id="GO:0005524">
    <property type="term" value="F:ATP binding"/>
    <property type="evidence" value="ECO:0007669"/>
    <property type="project" value="UniProtKB-KW"/>
</dbReference>